<sequence length="51" mass="5746">MHELYSQPSTQDKHMGSCGSGLKHERLTGQEGTRKPMRKWTLKVSDSVITS</sequence>
<name>A0A251VF13_HELAN</name>
<reference evidence="3" key="2">
    <citation type="submission" date="2017-02" db="EMBL/GenBank/DDBJ databases">
        <title>Sunflower complete genome.</title>
        <authorList>
            <person name="Langlade N."/>
            <person name="Munos S."/>
        </authorList>
    </citation>
    <scope>NUCLEOTIDE SEQUENCE [LARGE SCALE GENOMIC DNA]</scope>
    <source>
        <tissue evidence="3">Leaves</tissue>
    </source>
</reference>
<reference evidence="2 4" key="1">
    <citation type="journal article" date="2017" name="Nature">
        <title>The sunflower genome provides insights into oil metabolism, flowering and Asterid evolution.</title>
        <authorList>
            <person name="Badouin H."/>
            <person name="Gouzy J."/>
            <person name="Grassa C.J."/>
            <person name="Murat F."/>
            <person name="Staton S.E."/>
            <person name="Cottret L."/>
            <person name="Lelandais-Briere C."/>
            <person name="Owens G.L."/>
            <person name="Carrere S."/>
            <person name="Mayjonade B."/>
            <person name="Legrand L."/>
            <person name="Gill N."/>
            <person name="Kane N.C."/>
            <person name="Bowers J.E."/>
            <person name="Hubner S."/>
            <person name="Bellec A."/>
            <person name="Berard A."/>
            <person name="Berges H."/>
            <person name="Blanchet N."/>
            <person name="Boniface M.C."/>
            <person name="Brunel D."/>
            <person name="Catrice O."/>
            <person name="Chaidir N."/>
            <person name="Claudel C."/>
            <person name="Donnadieu C."/>
            <person name="Faraut T."/>
            <person name="Fievet G."/>
            <person name="Helmstetter N."/>
            <person name="King M."/>
            <person name="Knapp S.J."/>
            <person name="Lai Z."/>
            <person name="Le Paslier M.C."/>
            <person name="Lippi Y."/>
            <person name="Lorenzon L."/>
            <person name="Mandel J.R."/>
            <person name="Marage G."/>
            <person name="Marchand G."/>
            <person name="Marquand E."/>
            <person name="Bret-Mestries E."/>
            <person name="Morien E."/>
            <person name="Nambeesan S."/>
            <person name="Nguyen T."/>
            <person name="Pegot-Espagnet P."/>
            <person name="Pouilly N."/>
            <person name="Raftis F."/>
            <person name="Sallet E."/>
            <person name="Schiex T."/>
            <person name="Thomas J."/>
            <person name="Vandecasteele C."/>
            <person name="Vares D."/>
            <person name="Vear F."/>
            <person name="Vautrin S."/>
            <person name="Crespi M."/>
            <person name="Mangin B."/>
            <person name="Burke J.M."/>
            <person name="Salse J."/>
            <person name="Munos S."/>
            <person name="Vincourt P."/>
            <person name="Rieseberg L.H."/>
            <person name="Langlade N.B."/>
        </authorList>
    </citation>
    <scope>NUCLEOTIDE SEQUENCE [LARGE SCALE GENOMIC DNA]</scope>
    <source>
        <strain evidence="4">cv. SF193</strain>
        <tissue evidence="2">Leaves</tissue>
    </source>
</reference>
<keyword evidence="4" id="KW-1185">Reference proteome</keyword>
<accession>A0A251VF13</accession>
<feature type="compositionally biased region" description="Basic and acidic residues" evidence="1">
    <location>
        <begin position="22"/>
        <end position="34"/>
    </location>
</feature>
<dbReference type="Gramene" id="mRNA:HanXRQr2_Chr13g0585311">
    <property type="protein sequence ID" value="mRNA:HanXRQr2_Chr13g0585311"/>
    <property type="gene ID" value="HanXRQr2_Chr13g0585311"/>
</dbReference>
<evidence type="ECO:0000313" key="2">
    <source>
        <dbReference type="EMBL" id="KAF5773137.1"/>
    </source>
</evidence>
<reference evidence="2" key="3">
    <citation type="submission" date="2020-06" db="EMBL/GenBank/DDBJ databases">
        <title>Helianthus annuus Genome sequencing and assembly Release 2.</title>
        <authorList>
            <person name="Gouzy J."/>
            <person name="Langlade N."/>
            <person name="Munos S."/>
        </authorList>
    </citation>
    <scope>NUCLEOTIDE SEQUENCE</scope>
    <source>
        <tissue evidence="2">Leaves</tissue>
    </source>
</reference>
<evidence type="ECO:0000313" key="3">
    <source>
        <dbReference type="EMBL" id="OTG33502.1"/>
    </source>
</evidence>
<organism evidence="3 4">
    <name type="scientific">Helianthus annuus</name>
    <name type="common">Common sunflower</name>
    <dbReference type="NCBI Taxonomy" id="4232"/>
    <lineage>
        <taxon>Eukaryota</taxon>
        <taxon>Viridiplantae</taxon>
        <taxon>Streptophyta</taxon>
        <taxon>Embryophyta</taxon>
        <taxon>Tracheophyta</taxon>
        <taxon>Spermatophyta</taxon>
        <taxon>Magnoliopsida</taxon>
        <taxon>eudicotyledons</taxon>
        <taxon>Gunneridae</taxon>
        <taxon>Pentapetalae</taxon>
        <taxon>asterids</taxon>
        <taxon>campanulids</taxon>
        <taxon>Asterales</taxon>
        <taxon>Asteraceae</taxon>
        <taxon>Asteroideae</taxon>
        <taxon>Heliantheae alliance</taxon>
        <taxon>Heliantheae</taxon>
        <taxon>Helianthus</taxon>
    </lineage>
</organism>
<protein>
    <submittedName>
        <fullName evidence="3">Uncharacterized protein</fullName>
    </submittedName>
</protein>
<evidence type="ECO:0000256" key="1">
    <source>
        <dbReference type="SAM" id="MobiDB-lite"/>
    </source>
</evidence>
<dbReference type="EMBL" id="MNCJ02000328">
    <property type="protein sequence ID" value="KAF5773137.1"/>
    <property type="molecule type" value="Genomic_DNA"/>
</dbReference>
<feature type="compositionally biased region" description="Polar residues" evidence="1">
    <location>
        <begin position="1"/>
        <end position="10"/>
    </location>
</feature>
<gene>
    <name evidence="3" type="ORF">HannXRQ_Chr02g0035421</name>
    <name evidence="2" type="ORF">HanXRQr2_Chr13g0585311</name>
</gene>
<proteinExistence type="predicted"/>
<dbReference type="Proteomes" id="UP000215914">
    <property type="component" value="Chromosome 2"/>
</dbReference>
<evidence type="ECO:0000313" key="4">
    <source>
        <dbReference type="Proteomes" id="UP000215914"/>
    </source>
</evidence>
<dbReference type="InParanoid" id="A0A251VF13"/>
<dbReference type="EMBL" id="CM007891">
    <property type="protein sequence ID" value="OTG33502.1"/>
    <property type="molecule type" value="Genomic_DNA"/>
</dbReference>
<feature type="region of interest" description="Disordered" evidence="1">
    <location>
        <begin position="1"/>
        <end position="51"/>
    </location>
</feature>
<dbReference type="AlphaFoldDB" id="A0A251VF13"/>